<keyword evidence="1" id="KW-1185">Reference proteome</keyword>
<sequence>RAIVIIHPHLTVRQAIAKLNDAGSKILNRRIVAQSFGDRARQIFHPIEYFAQHFARAVDCEINIRIF</sequence>
<evidence type="ECO:0000313" key="2">
    <source>
        <dbReference type="WBParaSite" id="nRc.2.0.1.t39404-RA"/>
    </source>
</evidence>
<reference evidence="2" key="1">
    <citation type="submission" date="2022-11" db="UniProtKB">
        <authorList>
            <consortium name="WormBaseParasite"/>
        </authorList>
    </citation>
    <scope>IDENTIFICATION</scope>
</reference>
<dbReference type="WBParaSite" id="nRc.2.0.1.t39404-RA">
    <property type="protein sequence ID" value="nRc.2.0.1.t39404-RA"/>
    <property type="gene ID" value="nRc.2.0.1.g39404"/>
</dbReference>
<protein>
    <submittedName>
        <fullName evidence="2">Uncharacterized protein</fullName>
    </submittedName>
</protein>
<evidence type="ECO:0000313" key="1">
    <source>
        <dbReference type="Proteomes" id="UP000887565"/>
    </source>
</evidence>
<organism evidence="1 2">
    <name type="scientific">Romanomermis culicivorax</name>
    <name type="common">Nematode worm</name>
    <dbReference type="NCBI Taxonomy" id="13658"/>
    <lineage>
        <taxon>Eukaryota</taxon>
        <taxon>Metazoa</taxon>
        <taxon>Ecdysozoa</taxon>
        <taxon>Nematoda</taxon>
        <taxon>Enoplea</taxon>
        <taxon>Dorylaimia</taxon>
        <taxon>Mermithida</taxon>
        <taxon>Mermithoidea</taxon>
        <taxon>Mermithidae</taxon>
        <taxon>Romanomermis</taxon>
    </lineage>
</organism>
<dbReference type="AlphaFoldDB" id="A0A915KMY7"/>
<accession>A0A915KMY7</accession>
<name>A0A915KMY7_ROMCU</name>
<dbReference type="Proteomes" id="UP000887565">
    <property type="component" value="Unplaced"/>
</dbReference>
<proteinExistence type="predicted"/>